<keyword evidence="1" id="KW-0472">Membrane</keyword>
<dbReference type="AlphaFoldDB" id="C8W546"/>
<feature type="transmembrane region" description="Helical" evidence="1">
    <location>
        <begin position="12"/>
        <end position="32"/>
    </location>
</feature>
<dbReference type="KEGG" id="dae:Dtox_0469"/>
<protein>
    <submittedName>
        <fullName evidence="2">Uncharacterized protein</fullName>
    </submittedName>
</protein>
<keyword evidence="1" id="KW-0812">Transmembrane</keyword>
<accession>C8W546</accession>
<evidence type="ECO:0000313" key="3">
    <source>
        <dbReference type="Proteomes" id="UP000002217"/>
    </source>
</evidence>
<organism evidence="2 3">
    <name type="scientific">Desulfofarcimen acetoxidans (strain ATCC 49208 / DSM 771 / KCTC 5769 / VKM B-1644 / 5575)</name>
    <name type="common">Desulfotomaculum acetoxidans</name>
    <dbReference type="NCBI Taxonomy" id="485916"/>
    <lineage>
        <taxon>Bacteria</taxon>
        <taxon>Bacillati</taxon>
        <taxon>Bacillota</taxon>
        <taxon>Clostridia</taxon>
        <taxon>Eubacteriales</taxon>
        <taxon>Peptococcaceae</taxon>
        <taxon>Desulfofarcimen</taxon>
    </lineage>
</organism>
<keyword evidence="1" id="KW-1133">Transmembrane helix</keyword>
<evidence type="ECO:0000256" key="1">
    <source>
        <dbReference type="SAM" id="Phobius"/>
    </source>
</evidence>
<proteinExistence type="predicted"/>
<feature type="transmembrane region" description="Helical" evidence="1">
    <location>
        <begin position="123"/>
        <end position="146"/>
    </location>
</feature>
<dbReference type="HOGENOM" id="CLU_1737574_0_0_9"/>
<gene>
    <name evidence="2" type="ordered locus">Dtox_0469</name>
</gene>
<keyword evidence="3" id="KW-1185">Reference proteome</keyword>
<name>C8W546_DESAS</name>
<evidence type="ECO:0000313" key="2">
    <source>
        <dbReference type="EMBL" id="ACV61398.1"/>
    </source>
</evidence>
<sequence length="150" mass="17621">MNNRLYNIIFPIWLMLFNPLIGIPMLFVNYFIDRSIYYLILRNNEFYVNNKKSFNTCVNLAFIMGITVDFLGFIFLVLVKGLEYSNYKEWIGLEVIFTIIGCSLLIGFLNYHLSLTLKIPKNIAFKIGVCMGIITTPWLFLIPPYYNNFK</sequence>
<dbReference type="Proteomes" id="UP000002217">
    <property type="component" value="Chromosome"/>
</dbReference>
<reference evidence="2 3" key="1">
    <citation type="journal article" date="2009" name="Stand. Genomic Sci.">
        <title>Complete genome sequence of Desulfotomaculum acetoxidans type strain (5575).</title>
        <authorList>
            <person name="Spring S."/>
            <person name="Lapidus A."/>
            <person name="Schroder M."/>
            <person name="Gleim D."/>
            <person name="Sims D."/>
            <person name="Meincke L."/>
            <person name="Glavina Del Rio T."/>
            <person name="Tice H."/>
            <person name="Copeland A."/>
            <person name="Cheng J.F."/>
            <person name="Lucas S."/>
            <person name="Chen F."/>
            <person name="Nolan M."/>
            <person name="Bruce D."/>
            <person name="Goodwin L."/>
            <person name="Pitluck S."/>
            <person name="Ivanova N."/>
            <person name="Mavromatis K."/>
            <person name="Mikhailova N."/>
            <person name="Pati A."/>
            <person name="Chen A."/>
            <person name="Palaniappan K."/>
            <person name="Land M."/>
            <person name="Hauser L."/>
            <person name="Chang Y.J."/>
            <person name="Jeffries C.D."/>
            <person name="Chain P."/>
            <person name="Saunders E."/>
            <person name="Brettin T."/>
            <person name="Detter J.C."/>
            <person name="Goker M."/>
            <person name="Bristow J."/>
            <person name="Eisen J.A."/>
            <person name="Markowitz V."/>
            <person name="Hugenholtz P."/>
            <person name="Kyrpides N.C."/>
            <person name="Klenk H.P."/>
            <person name="Han C."/>
        </authorList>
    </citation>
    <scope>NUCLEOTIDE SEQUENCE [LARGE SCALE GENOMIC DNA]</scope>
    <source>
        <strain evidence="3">ATCC 49208 / DSM 771 / VKM B-1644</strain>
    </source>
</reference>
<dbReference type="EMBL" id="CP001720">
    <property type="protein sequence ID" value="ACV61398.1"/>
    <property type="molecule type" value="Genomic_DNA"/>
</dbReference>
<feature type="transmembrane region" description="Helical" evidence="1">
    <location>
        <begin position="53"/>
        <end position="78"/>
    </location>
</feature>
<feature type="transmembrane region" description="Helical" evidence="1">
    <location>
        <begin position="90"/>
        <end position="111"/>
    </location>
</feature>